<dbReference type="RefSeq" id="XP_045100008.1">
    <property type="nucleotide sequence ID" value="XM_045239225.1"/>
</dbReference>
<dbReference type="Proteomes" id="UP000008549">
    <property type="component" value="Unassembled WGS sequence"/>
</dbReference>
<name>B6IKL9_CAEBR</name>
<protein>
    <submittedName>
        <fullName evidence="1">Protein CBG27555</fullName>
    </submittedName>
</protein>
<evidence type="ECO:0000313" key="1">
    <source>
        <dbReference type="EMBL" id="CAS00449.1"/>
    </source>
</evidence>
<dbReference type="CTD" id="68919006"/>
<dbReference type="KEGG" id="cbr:CBG_27555"/>
<reference evidence="1 2" key="2">
    <citation type="journal article" date="2011" name="PLoS Genet.">
        <title>Caenorhabditis briggsae recombinant inbred line genotypes reveal inter-strain incompatibility and the evolution of recombination.</title>
        <authorList>
            <person name="Ross J.A."/>
            <person name="Koboldt D.C."/>
            <person name="Staisch J.E."/>
            <person name="Chamberlin H.M."/>
            <person name="Gupta B.P."/>
            <person name="Miller R.D."/>
            <person name="Baird S.E."/>
            <person name="Haag E.S."/>
        </authorList>
    </citation>
    <scope>NUCLEOTIDE SEQUENCE [LARGE SCALE GENOMIC DNA]</scope>
    <source>
        <strain evidence="1 2">AF16</strain>
    </source>
</reference>
<dbReference type="EMBL" id="HE600959">
    <property type="protein sequence ID" value="CAS00449.1"/>
    <property type="molecule type" value="Genomic_DNA"/>
</dbReference>
<dbReference type="HOGENOM" id="CLU_3242659_0_0_1"/>
<dbReference type="InParanoid" id="B6IKL9"/>
<sequence>MHLLHGWSFLIFFLLYPLFSFPFQNTVQFSVVVGCVWLHFAFL</sequence>
<keyword evidence="2" id="KW-1185">Reference proteome</keyword>
<dbReference type="GeneID" id="68919006"/>
<gene>
    <name evidence="1" type="ORF">CBG27555</name>
    <name evidence="1" type="ORF">CBG_27555</name>
</gene>
<dbReference type="AlphaFoldDB" id="B6IKL9"/>
<accession>B6IKL9</accession>
<proteinExistence type="predicted"/>
<reference evidence="1 2" key="1">
    <citation type="journal article" date="2003" name="PLoS Biol.">
        <title>The genome sequence of Caenorhabditis briggsae: a platform for comparative genomics.</title>
        <authorList>
            <person name="Stein L.D."/>
            <person name="Bao Z."/>
            <person name="Blasiar D."/>
            <person name="Blumenthal T."/>
            <person name="Brent M.R."/>
            <person name="Chen N."/>
            <person name="Chinwalla A."/>
            <person name="Clarke L."/>
            <person name="Clee C."/>
            <person name="Coghlan A."/>
            <person name="Coulson A."/>
            <person name="D'Eustachio P."/>
            <person name="Fitch D.H."/>
            <person name="Fulton L.A."/>
            <person name="Fulton R.E."/>
            <person name="Griffiths-Jones S."/>
            <person name="Harris T.W."/>
            <person name="Hillier L.W."/>
            <person name="Kamath R."/>
            <person name="Kuwabara P.E."/>
            <person name="Mardis E.R."/>
            <person name="Marra M.A."/>
            <person name="Miner T.L."/>
            <person name="Minx P."/>
            <person name="Mullikin J.C."/>
            <person name="Plumb R.W."/>
            <person name="Rogers J."/>
            <person name="Schein J.E."/>
            <person name="Sohrmann M."/>
            <person name="Spieth J."/>
            <person name="Stajich J.E."/>
            <person name="Wei C."/>
            <person name="Willey D."/>
            <person name="Wilson R.K."/>
            <person name="Durbin R."/>
            <person name="Waterston R.H."/>
        </authorList>
    </citation>
    <scope>NUCLEOTIDE SEQUENCE [LARGE SCALE GENOMIC DNA]</scope>
    <source>
        <strain evidence="1 2">AF16</strain>
    </source>
</reference>
<evidence type="ECO:0000313" key="2">
    <source>
        <dbReference type="Proteomes" id="UP000008549"/>
    </source>
</evidence>
<organism evidence="1 2">
    <name type="scientific">Caenorhabditis briggsae</name>
    <dbReference type="NCBI Taxonomy" id="6238"/>
    <lineage>
        <taxon>Eukaryota</taxon>
        <taxon>Metazoa</taxon>
        <taxon>Ecdysozoa</taxon>
        <taxon>Nematoda</taxon>
        <taxon>Chromadorea</taxon>
        <taxon>Rhabditida</taxon>
        <taxon>Rhabditina</taxon>
        <taxon>Rhabditomorpha</taxon>
        <taxon>Rhabditoidea</taxon>
        <taxon>Rhabditidae</taxon>
        <taxon>Peloderinae</taxon>
        <taxon>Caenorhabditis</taxon>
    </lineage>
</organism>